<keyword evidence="10" id="KW-0238">DNA-binding</keyword>
<dbReference type="SUPFAM" id="SSF140612">
    <property type="entry name" value="EB1 dimerisation domain-like"/>
    <property type="match status" value="1"/>
</dbReference>
<keyword evidence="3" id="KW-0963">Cytoplasm</keyword>
<dbReference type="InterPro" id="IPR027417">
    <property type="entry name" value="P-loop_NTPase"/>
</dbReference>
<dbReference type="PANTHER" id="PTHR11361:SF145">
    <property type="entry name" value="DNA MISMATCH REPAIR PROTEINS MUTS FAMILY DOMAIN-CONTAINING PROTEIN"/>
    <property type="match status" value="1"/>
</dbReference>
<dbReference type="PROSITE" id="PS51230">
    <property type="entry name" value="EB1_C"/>
    <property type="match status" value="1"/>
</dbReference>
<evidence type="ECO:0000256" key="11">
    <source>
        <dbReference type="ARBA" id="ARBA00023212"/>
    </source>
</evidence>
<evidence type="ECO:0000256" key="3">
    <source>
        <dbReference type="ARBA" id="ARBA00022490"/>
    </source>
</evidence>
<dbReference type="SUPFAM" id="SSF47576">
    <property type="entry name" value="Calponin-homology domain, CH-domain"/>
    <property type="match status" value="1"/>
</dbReference>
<dbReference type="STRING" id="6313.A0A158P6W7"/>
<feature type="domain" description="Calponin-homology (CH)" evidence="15">
    <location>
        <begin position="14"/>
        <end position="116"/>
    </location>
</feature>
<keyword evidence="6" id="KW-0547">Nucleotide-binding</keyword>
<dbReference type="Gene3D" id="1.10.418.10">
    <property type="entry name" value="Calponin-like domain"/>
    <property type="match status" value="1"/>
</dbReference>
<dbReference type="InterPro" id="IPR001715">
    <property type="entry name" value="CH_dom"/>
</dbReference>
<keyword evidence="8" id="KW-0498">Mitosis</keyword>
<dbReference type="InterPro" id="IPR036872">
    <property type="entry name" value="CH_dom_sf"/>
</dbReference>
<dbReference type="GO" id="GO:0030983">
    <property type="term" value="F:mismatched DNA binding"/>
    <property type="evidence" value="ECO:0007669"/>
    <property type="project" value="InterPro"/>
</dbReference>
<keyword evidence="11" id="KW-0206">Cytoskeleton</keyword>
<dbReference type="InterPro" id="IPR036133">
    <property type="entry name" value="EB1_C_sf"/>
</dbReference>
<evidence type="ECO:0000313" key="18">
    <source>
        <dbReference type="WBParaSite" id="ACAC_0000164801-mRNA-1"/>
    </source>
</evidence>
<evidence type="ECO:0000256" key="7">
    <source>
        <dbReference type="ARBA" id="ARBA00022763"/>
    </source>
</evidence>
<dbReference type="Gene3D" id="3.40.50.300">
    <property type="entry name" value="P-loop containing nucleotide triphosphate hydrolases"/>
    <property type="match status" value="1"/>
</dbReference>
<keyword evidence="9" id="KW-0067">ATP-binding</keyword>
<dbReference type="GO" id="GO:0140664">
    <property type="term" value="F:ATP-dependent DNA damage sensor activity"/>
    <property type="evidence" value="ECO:0007669"/>
    <property type="project" value="InterPro"/>
</dbReference>
<evidence type="ECO:0000256" key="5">
    <source>
        <dbReference type="ARBA" id="ARBA00022701"/>
    </source>
</evidence>
<dbReference type="FunFam" id="1.10.418.10:FF:000028">
    <property type="entry name" value="RP/EB family microtubule-associated protein"/>
    <property type="match status" value="1"/>
</dbReference>
<dbReference type="InterPro" id="IPR007861">
    <property type="entry name" value="DNA_mismatch_repair_MutS_clamp"/>
</dbReference>
<dbReference type="WBParaSite" id="ACAC_0000164801-mRNA-1">
    <property type="protein sequence ID" value="ACAC_0000164801-mRNA-1"/>
    <property type="gene ID" value="ACAC_0000164801"/>
</dbReference>
<dbReference type="SMART" id="SM00534">
    <property type="entry name" value="MUTSac"/>
    <property type="match status" value="1"/>
</dbReference>
<dbReference type="Proteomes" id="UP000035642">
    <property type="component" value="Unassembled WGS sequence"/>
</dbReference>
<dbReference type="Gene3D" id="1.10.1420.10">
    <property type="match status" value="2"/>
</dbReference>
<evidence type="ECO:0000256" key="10">
    <source>
        <dbReference type="ARBA" id="ARBA00023125"/>
    </source>
</evidence>
<keyword evidence="17" id="KW-1185">Reference proteome</keyword>
<proteinExistence type="inferred from homology"/>
<dbReference type="Pfam" id="PF05190">
    <property type="entry name" value="MutS_IV"/>
    <property type="match status" value="1"/>
</dbReference>
<name>A0A158P6W7_ANGCA</name>
<dbReference type="AlphaFoldDB" id="A0A158P6W7"/>
<dbReference type="InterPro" id="IPR007860">
    <property type="entry name" value="DNA_mmatch_repair_MutS_con_dom"/>
</dbReference>
<evidence type="ECO:0000256" key="1">
    <source>
        <dbReference type="ARBA" id="ARBA00004245"/>
    </source>
</evidence>
<dbReference type="PROSITE" id="PS50021">
    <property type="entry name" value="CH"/>
    <property type="match status" value="1"/>
</dbReference>
<keyword evidence="7" id="KW-0227">DNA damage</keyword>
<dbReference type="GO" id="GO:0006298">
    <property type="term" value="P:mismatch repair"/>
    <property type="evidence" value="ECO:0007669"/>
    <property type="project" value="InterPro"/>
</dbReference>
<evidence type="ECO:0000259" key="15">
    <source>
        <dbReference type="PROSITE" id="PS50021"/>
    </source>
</evidence>
<dbReference type="InterPro" id="IPR036678">
    <property type="entry name" value="MutS_con_dom_sf"/>
</dbReference>
<sequence>MVTNVYVSAVTQDNISRHELLAWVNSTIGANFSKIEEMSTGAAYCQLTHLLFRDGISLRKVKWNSRNEMDHINNWKILGTAWKTLGVDKPVQVERLTKAKFQDNFEFLQWFYKFFNANYVSDGEEYDAVAARGGELLPAGAKGPAPARIVPARSSAAGQPVRTSVPSTGKKASPNPPPSNRNKSSDSPTLKGLEEENAELIRRNEEMMTICETLENERNFYFEKLRKIEDMCNACEDSDTVNKESVLAILYESNDYYACYGDDATFLAKEVFMSDVCLKTKTFMGELVQYMTMNNGQFQRTVRELLMFMRYRIELYGLEGDQWKMKAKGTIGNLGDFEEIIGDMIGGGNVIMAVEISSGEDNKVSVCFLDLLDFRVLTSEFIDSPLFSQVEQCLIGIAPRECLVYVDEGNIVYDNKDRQKKLKSLLKKVGVLETSAKSLQNTCDWEEVLCMFRQNCEVTSLSDSVKRCLCGLFTYLKMDEQNAYMHKFSLSDYRTSGYMHVDSGVVRSLELFALNYHNDGKRTTGTLYGLLNKCRTAPGQRLLREWLARPLCDLRQITERQNVVEALVNNSEARRALSDTLLPKVPDSNQLARKLVLSKAKLQDCYRVYQLAVLLQHLECALRDLYDNDEKNASAVKDLMLEPICYGLLHFDKYCELIRSTIDEEYHERTGDFRIRPDIDPELLRIDKDICSLEKKAEIARTNIAKRLDLESVKLDSNPQLGFVYRVTLKDEKHIRKCKFITVVDASKGSGVRFRDGDLSEINEQYQVLTNIYRTAQQDLEKKVIETCAGYAPALGGLSNALATIDVLTSLARLVTDSANEYVRPTLEPMGSKIFELKRCRHAVLEAILDSHFIPNNIEFGSNRMIIVTGANMGGKSSFVPASSMRMSVLDGIFTRIGASDQQTKGISTFMAEMLDSANILETATSNSLVVIDELGRGTSTYDGFGLAWSIAKDLLSRVRCFCLFATHFHEMGALAEHPGATSLQMSVAVDDGRLTMLYEVRPGVAQSSFGIHVSRTVGFPDSIVEEASRILEELESSASEADIDEVIMKLKTADDDQLIQILT</sequence>
<evidence type="ECO:0000313" key="17">
    <source>
        <dbReference type="Proteomes" id="UP000035642"/>
    </source>
</evidence>
<dbReference type="InterPro" id="IPR045076">
    <property type="entry name" value="MutS"/>
</dbReference>
<evidence type="ECO:0000256" key="2">
    <source>
        <dbReference type="ARBA" id="ARBA00010729"/>
    </source>
</evidence>
<keyword evidence="12" id="KW-0131">Cell cycle</keyword>
<evidence type="ECO:0000256" key="13">
    <source>
        <dbReference type="PROSITE-ProRule" id="PRU00576"/>
    </source>
</evidence>
<dbReference type="Pfam" id="PF05188">
    <property type="entry name" value="MutS_II"/>
    <property type="match status" value="1"/>
</dbReference>
<dbReference type="GO" id="GO:0005874">
    <property type="term" value="C:microtubule"/>
    <property type="evidence" value="ECO:0007669"/>
    <property type="project" value="UniProtKB-KW"/>
</dbReference>
<dbReference type="InterPro" id="IPR016151">
    <property type="entry name" value="DNA_mismatch_repair_MutS_N"/>
</dbReference>
<dbReference type="InterPro" id="IPR000432">
    <property type="entry name" value="DNA_mismatch_repair_MutS_C"/>
</dbReference>
<dbReference type="Pfam" id="PF00488">
    <property type="entry name" value="MutS_V"/>
    <property type="match status" value="1"/>
</dbReference>
<evidence type="ECO:0000256" key="12">
    <source>
        <dbReference type="ARBA" id="ARBA00023306"/>
    </source>
</evidence>
<reference evidence="17" key="1">
    <citation type="submission" date="2012-09" db="EMBL/GenBank/DDBJ databases">
        <authorList>
            <person name="Martin A.A."/>
        </authorList>
    </citation>
    <scope>NUCLEOTIDE SEQUENCE</scope>
</reference>
<dbReference type="InterPro" id="IPR007696">
    <property type="entry name" value="DNA_mismatch_repair_MutS_core"/>
</dbReference>
<dbReference type="PANTHER" id="PTHR11361">
    <property type="entry name" value="DNA MISMATCH REPAIR PROTEIN MUTS FAMILY MEMBER"/>
    <property type="match status" value="1"/>
</dbReference>
<dbReference type="GO" id="GO:0051301">
    <property type="term" value="P:cell division"/>
    <property type="evidence" value="ECO:0007669"/>
    <property type="project" value="UniProtKB-KW"/>
</dbReference>
<dbReference type="SUPFAM" id="SSF53150">
    <property type="entry name" value="DNA repair protein MutS, domain II"/>
    <property type="match status" value="1"/>
</dbReference>
<dbReference type="Gene3D" id="3.30.420.110">
    <property type="entry name" value="MutS, connector domain"/>
    <property type="match status" value="1"/>
</dbReference>
<dbReference type="Gene3D" id="1.20.5.1160">
    <property type="entry name" value="Vasodilator-stimulated phosphoprotein"/>
    <property type="match status" value="1"/>
</dbReference>
<evidence type="ECO:0000256" key="8">
    <source>
        <dbReference type="ARBA" id="ARBA00022776"/>
    </source>
</evidence>
<feature type="region of interest" description="Disordered" evidence="14">
    <location>
        <begin position="152"/>
        <end position="192"/>
    </location>
</feature>
<dbReference type="GO" id="GO:0008017">
    <property type="term" value="F:microtubule binding"/>
    <property type="evidence" value="ECO:0007669"/>
    <property type="project" value="InterPro"/>
</dbReference>
<dbReference type="GO" id="GO:0005524">
    <property type="term" value="F:ATP binding"/>
    <property type="evidence" value="ECO:0007669"/>
    <property type="project" value="UniProtKB-KW"/>
</dbReference>
<evidence type="ECO:0000256" key="4">
    <source>
        <dbReference type="ARBA" id="ARBA00022618"/>
    </source>
</evidence>
<comment type="subcellular location">
    <subcellularLocation>
        <location evidence="1">Cytoplasm</location>
        <location evidence="1">Cytoskeleton</location>
    </subcellularLocation>
</comment>
<evidence type="ECO:0000259" key="16">
    <source>
        <dbReference type="PROSITE" id="PS51230"/>
    </source>
</evidence>
<organism evidence="17 18">
    <name type="scientific">Angiostrongylus cantonensis</name>
    <name type="common">Rat lungworm</name>
    <dbReference type="NCBI Taxonomy" id="6313"/>
    <lineage>
        <taxon>Eukaryota</taxon>
        <taxon>Metazoa</taxon>
        <taxon>Ecdysozoa</taxon>
        <taxon>Nematoda</taxon>
        <taxon>Chromadorea</taxon>
        <taxon>Rhabditida</taxon>
        <taxon>Rhabditina</taxon>
        <taxon>Rhabditomorpha</taxon>
        <taxon>Strongyloidea</taxon>
        <taxon>Metastrongylidae</taxon>
        <taxon>Angiostrongylus</taxon>
    </lineage>
</organism>
<dbReference type="Pfam" id="PF05192">
    <property type="entry name" value="MutS_III"/>
    <property type="match status" value="1"/>
</dbReference>
<evidence type="ECO:0000256" key="14">
    <source>
        <dbReference type="SAM" id="MobiDB-lite"/>
    </source>
</evidence>
<dbReference type="Pfam" id="PF03271">
    <property type="entry name" value="EB1"/>
    <property type="match status" value="1"/>
</dbReference>
<dbReference type="GO" id="GO:0032301">
    <property type="term" value="C:MutSalpha complex"/>
    <property type="evidence" value="ECO:0007669"/>
    <property type="project" value="TreeGrafter"/>
</dbReference>
<protein>
    <submittedName>
        <fullName evidence="18">Calponin-homology (CH) domain-containing protein</fullName>
    </submittedName>
</protein>
<dbReference type="SUPFAM" id="SSF52540">
    <property type="entry name" value="P-loop containing nucleoside triphosphate hydrolases"/>
    <property type="match status" value="1"/>
</dbReference>
<reference evidence="18" key="2">
    <citation type="submission" date="2016-04" db="UniProtKB">
        <authorList>
            <consortium name="WormBaseParasite"/>
        </authorList>
    </citation>
    <scope>IDENTIFICATION</scope>
</reference>
<dbReference type="SUPFAM" id="SSF48334">
    <property type="entry name" value="DNA repair protein MutS, domain III"/>
    <property type="match status" value="1"/>
</dbReference>
<dbReference type="Gene3D" id="3.40.1170.10">
    <property type="entry name" value="DNA repair protein MutS, domain I"/>
    <property type="match status" value="1"/>
</dbReference>
<dbReference type="Pfam" id="PF00307">
    <property type="entry name" value="CH"/>
    <property type="match status" value="1"/>
</dbReference>
<dbReference type="InterPro" id="IPR004953">
    <property type="entry name" value="EB1_C"/>
</dbReference>
<keyword evidence="5 13" id="KW-0493">Microtubule</keyword>
<dbReference type="InterPro" id="IPR036187">
    <property type="entry name" value="DNA_mismatch_repair_MutS_sf"/>
</dbReference>
<keyword evidence="4" id="KW-0132">Cell division</keyword>
<evidence type="ECO:0000256" key="6">
    <source>
        <dbReference type="ARBA" id="ARBA00022741"/>
    </source>
</evidence>
<feature type="domain" description="EB1 C-terminal" evidence="16">
    <location>
        <begin position="189"/>
        <end position="259"/>
    </location>
</feature>
<evidence type="ECO:0000256" key="9">
    <source>
        <dbReference type="ARBA" id="ARBA00022840"/>
    </source>
</evidence>
<dbReference type="SMART" id="SM00533">
    <property type="entry name" value="MUTSd"/>
    <property type="match status" value="1"/>
</dbReference>
<comment type="similarity">
    <text evidence="2">Belongs to the MAPRE family.</text>
</comment>
<dbReference type="PROSITE" id="PS00486">
    <property type="entry name" value="DNA_MISMATCH_REPAIR_2"/>
    <property type="match status" value="1"/>
</dbReference>
<accession>A0A158P6W7</accession>